<dbReference type="AlphaFoldDB" id="A0A3E1K7N0"/>
<dbReference type="OrthoDB" id="6380601at2"/>
<name>A0A3E1K7N0_9GAMM</name>
<evidence type="ECO:0000313" key="3">
    <source>
        <dbReference type="EMBL" id="RFF29959.1"/>
    </source>
</evidence>
<feature type="compositionally biased region" description="Basic and acidic residues" evidence="1">
    <location>
        <begin position="50"/>
        <end position="64"/>
    </location>
</feature>
<gene>
    <name evidence="3" type="ORF">DZC52_11045</name>
</gene>
<protein>
    <submittedName>
        <fullName evidence="3">DUF560 domain-containing protein</fullName>
    </submittedName>
</protein>
<dbReference type="Pfam" id="PF04575">
    <property type="entry name" value="SlipAM"/>
    <property type="match status" value="1"/>
</dbReference>
<keyword evidence="4" id="KW-1185">Reference proteome</keyword>
<proteinExistence type="predicted"/>
<dbReference type="InterPro" id="IPR007655">
    <property type="entry name" value="Slam_C"/>
</dbReference>
<dbReference type="Proteomes" id="UP000260351">
    <property type="component" value="Unassembled WGS sequence"/>
</dbReference>
<feature type="domain" description="Surface lipoprotein assembly modifier C-terminal" evidence="2">
    <location>
        <begin position="95"/>
        <end position="345"/>
    </location>
</feature>
<feature type="region of interest" description="Disordered" evidence="1">
    <location>
        <begin position="43"/>
        <end position="66"/>
    </location>
</feature>
<accession>A0A3E1K7N0</accession>
<organism evidence="3 4">
    <name type="scientific">Wenzhouxiangella sediminis</name>
    <dbReference type="NCBI Taxonomy" id="1792836"/>
    <lineage>
        <taxon>Bacteria</taxon>
        <taxon>Pseudomonadati</taxon>
        <taxon>Pseudomonadota</taxon>
        <taxon>Gammaproteobacteria</taxon>
        <taxon>Chromatiales</taxon>
        <taxon>Wenzhouxiangellaceae</taxon>
        <taxon>Wenzhouxiangella</taxon>
    </lineage>
</organism>
<evidence type="ECO:0000313" key="4">
    <source>
        <dbReference type="Proteomes" id="UP000260351"/>
    </source>
</evidence>
<evidence type="ECO:0000256" key="1">
    <source>
        <dbReference type="SAM" id="MobiDB-lite"/>
    </source>
</evidence>
<sequence>MMDGSLQPGRCPSAGAGRAGRLSRILRRAVLLGMIAAVSTVAAQEEDADDGRTAEQDESRRESAESVSWPFDVTLAAGLQYDDLVTVDELDQSLDEGDTAAVIDLDVEYEKRFSQGTDLDVGYSLSQKSYFDLSEFDLQIHNVSLGVKQNFEDFDIGVRSYAVHARLDNEGLLNFQHVSPYFTTFLSERTYLRAGYYYRNKDFPDNPDRDGTVHAGDADFYFFLDGTTNYFVVGYAFEREDTEADEFDFDGQRVDVRWSRRFDLYGDRPVRVRLDWRLEQRDYDSVTPSIGVRRDDDRQRWRARFDFPITQSLTGLLTYQHRSHDSNLPSADYDDNRIEAQLEMIF</sequence>
<comment type="caution">
    <text evidence="3">The sequence shown here is derived from an EMBL/GenBank/DDBJ whole genome shotgun (WGS) entry which is preliminary data.</text>
</comment>
<evidence type="ECO:0000259" key="2">
    <source>
        <dbReference type="Pfam" id="PF04575"/>
    </source>
</evidence>
<dbReference type="EMBL" id="QUZK01000041">
    <property type="protein sequence ID" value="RFF29959.1"/>
    <property type="molecule type" value="Genomic_DNA"/>
</dbReference>
<reference evidence="3 4" key="1">
    <citation type="submission" date="2018-08" db="EMBL/GenBank/DDBJ databases">
        <title>Wenzhouxiangella salilacus sp. nov., a novel bacterium isolated from a saline lake in Xinjiang Province, China.</title>
        <authorList>
            <person name="Han S."/>
        </authorList>
    </citation>
    <scope>NUCLEOTIDE SEQUENCE [LARGE SCALE GENOMIC DNA]</scope>
    <source>
        <strain evidence="3 4">XDB06</strain>
    </source>
</reference>